<dbReference type="GO" id="GO:0005737">
    <property type="term" value="C:cytoplasm"/>
    <property type="evidence" value="ECO:0007669"/>
    <property type="project" value="UniProtKB-SubCell"/>
</dbReference>
<dbReference type="PANTHER" id="PTHR16301">
    <property type="entry name" value="IMPACT-RELATED"/>
    <property type="match status" value="1"/>
</dbReference>
<dbReference type="Gene3D" id="3.10.110.10">
    <property type="entry name" value="Ubiquitin Conjugating Enzyme"/>
    <property type="match status" value="1"/>
</dbReference>
<dbReference type="SUPFAM" id="SSF54211">
    <property type="entry name" value="Ribosomal protein S5 domain 2-like"/>
    <property type="match status" value="1"/>
</dbReference>
<dbReference type="InterPro" id="IPR016135">
    <property type="entry name" value="UBQ-conjugating_enzyme/RWD"/>
</dbReference>
<comment type="caution">
    <text evidence="9">The sequence shown here is derived from an EMBL/GenBank/DDBJ whole genome shotgun (WGS) entry which is preliminary data.</text>
</comment>
<evidence type="ECO:0000256" key="1">
    <source>
        <dbReference type="ARBA" id="ARBA00004496"/>
    </source>
</evidence>
<protein>
    <submittedName>
        <fullName evidence="9">Unnamed protein product</fullName>
    </submittedName>
</protein>
<keyword evidence="3" id="KW-0963">Cytoplasm</keyword>
<dbReference type="CDD" id="cd23822">
    <property type="entry name" value="RWD_ScYIH1-like"/>
    <property type="match status" value="1"/>
</dbReference>
<dbReference type="SUPFAM" id="SSF54495">
    <property type="entry name" value="UBC-like"/>
    <property type="match status" value="1"/>
</dbReference>
<dbReference type="PROSITE" id="PS50908">
    <property type="entry name" value="RWD"/>
    <property type="match status" value="1"/>
</dbReference>
<evidence type="ECO:0000256" key="5">
    <source>
        <dbReference type="ARBA" id="ARBA00022845"/>
    </source>
</evidence>
<evidence type="ECO:0000256" key="3">
    <source>
        <dbReference type="ARBA" id="ARBA00022490"/>
    </source>
</evidence>
<evidence type="ECO:0000259" key="8">
    <source>
        <dbReference type="PROSITE" id="PS50908"/>
    </source>
</evidence>
<reference evidence="9" key="1">
    <citation type="submission" date="2023-04" db="EMBL/GenBank/DDBJ databases">
        <title>Candida boidinii NBRC 10035.</title>
        <authorList>
            <person name="Ichikawa N."/>
            <person name="Sato H."/>
            <person name="Tonouchi N."/>
        </authorList>
    </citation>
    <scope>NUCLEOTIDE SEQUENCE</scope>
    <source>
        <strain evidence="9">NBRC 10035</strain>
    </source>
</reference>
<dbReference type="GO" id="GO:0006446">
    <property type="term" value="P:regulation of translational initiation"/>
    <property type="evidence" value="ECO:0007669"/>
    <property type="project" value="TreeGrafter"/>
</dbReference>
<gene>
    <name evidence="9" type="ORF">Cboi02_000134600</name>
</gene>
<evidence type="ECO:0000313" key="10">
    <source>
        <dbReference type="Proteomes" id="UP001165120"/>
    </source>
</evidence>
<accession>A0A9W6W8C1</accession>
<keyword evidence="6" id="KW-0346">Stress response</keyword>
<evidence type="ECO:0000256" key="7">
    <source>
        <dbReference type="SAM" id="MobiDB-lite"/>
    </source>
</evidence>
<comment type="subcellular location">
    <subcellularLocation>
        <location evidence="1">Cytoplasm</location>
    </subcellularLocation>
</comment>
<feature type="region of interest" description="Disordered" evidence="7">
    <location>
        <begin position="137"/>
        <end position="172"/>
    </location>
</feature>
<evidence type="ECO:0000256" key="4">
    <source>
        <dbReference type="ARBA" id="ARBA00022491"/>
    </source>
</evidence>
<evidence type="ECO:0000256" key="6">
    <source>
        <dbReference type="ARBA" id="ARBA00023016"/>
    </source>
</evidence>
<dbReference type="SMART" id="SM00591">
    <property type="entry name" value="RWD"/>
    <property type="match status" value="1"/>
</dbReference>
<dbReference type="InterPro" id="IPR036956">
    <property type="entry name" value="Impact_N_sf"/>
</dbReference>
<feature type="domain" description="RWD" evidence="8">
    <location>
        <begin position="7"/>
        <end position="103"/>
    </location>
</feature>
<name>A0A9W6W8C1_CANBO</name>
<dbReference type="InterPro" id="IPR023582">
    <property type="entry name" value="Impact"/>
</dbReference>
<feature type="compositionally biased region" description="Basic and acidic residues" evidence="7">
    <location>
        <begin position="145"/>
        <end position="161"/>
    </location>
</feature>
<keyword evidence="4" id="KW-0678">Repressor</keyword>
<proteinExistence type="inferred from homology"/>
<dbReference type="Pfam" id="PF05773">
    <property type="entry name" value="RWD"/>
    <property type="match status" value="1"/>
</dbReference>
<evidence type="ECO:0000313" key="9">
    <source>
        <dbReference type="EMBL" id="GME68026.1"/>
    </source>
</evidence>
<feature type="compositionally biased region" description="Basic residues" evidence="7">
    <location>
        <begin position="185"/>
        <end position="196"/>
    </location>
</feature>
<dbReference type="Pfam" id="PF01205">
    <property type="entry name" value="Impact_N"/>
    <property type="match status" value="1"/>
</dbReference>
<keyword evidence="5" id="KW-0810">Translation regulation</keyword>
<dbReference type="AlphaFoldDB" id="A0A9W6W8C1"/>
<organism evidence="9 10">
    <name type="scientific">Candida boidinii</name>
    <name type="common">Yeast</name>
    <dbReference type="NCBI Taxonomy" id="5477"/>
    <lineage>
        <taxon>Eukaryota</taxon>
        <taxon>Fungi</taxon>
        <taxon>Dikarya</taxon>
        <taxon>Ascomycota</taxon>
        <taxon>Saccharomycotina</taxon>
        <taxon>Pichiomycetes</taxon>
        <taxon>Pichiales</taxon>
        <taxon>Pichiaceae</taxon>
        <taxon>Ogataea</taxon>
        <taxon>Ogataea/Candida clade</taxon>
    </lineage>
</organism>
<dbReference type="InterPro" id="IPR001498">
    <property type="entry name" value="Impact_N"/>
</dbReference>
<keyword evidence="10" id="KW-1185">Reference proteome</keyword>
<dbReference type="GO" id="GO:0140469">
    <property type="term" value="P:GCN2-mediated signaling"/>
    <property type="evidence" value="ECO:0007669"/>
    <property type="project" value="TreeGrafter"/>
</dbReference>
<comment type="similarity">
    <text evidence="2">Belongs to the IMPACT family.</text>
</comment>
<dbReference type="InterPro" id="IPR020568">
    <property type="entry name" value="Ribosomal_Su5_D2-typ_SF"/>
</dbReference>
<dbReference type="Proteomes" id="UP001165120">
    <property type="component" value="Unassembled WGS sequence"/>
</dbReference>
<sequence>MAEELQDEMGAIEAIYPECFAELAPLIYKFKIPQHEHITVQMSFPEKYPDEKPHILDVLSTKKGYDEEYLTSLFQEVLDSIYSKGDVCVFDFFTELDAVLYEDGDNDEQEESHGDSEYNHEDHWHADDSAANITDLTKSVGDVSINDKEESEDLKFGRREEDDIEEEFDENGNYIYDESKQKVYDKKHKSRDKKNKSKDSDTNPLSGWSISDPITDRKSTFVAFAREVHNVEEAEFWVDTLRTDRKIARAAHCMTAWRIKMDNGIQFQDCDDDGETAAGGRLLHLLTIMDAWNCMVLVARFFGGVHIGPDRFKHINSTAREAVVKGGFVEDKSGSSNNSKKSKKKK</sequence>
<evidence type="ECO:0000256" key="2">
    <source>
        <dbReference type="ARBA" id="ARBA00007665"/>
    </source>
</evidence>
<dbReference type="PANTHER" id="PTHR16301:SF25">
    <property type="entry name" value="PROTEIN IMPACT"/>
    <property type="match status" value="1"/>
</dbReference>
<dbReference type="InterPro" id="IPR006575">
    <property type="entry name" value="RWD_dom"/>
</dbReference>
<dbReference type="Gene3D" id="3.30.230.30">
    <property type="entry name" value="Impact, N-terminal domain"/>
    <property type="match status" value="1"/>
</dbReference>
<feature type="region of interest" description="Disordered" evidence="7">
    <location>
        <begin position="185"/>
        <end position="209"/>
    </location>
</feature>
<dbReference type="EMBL" id="BSXN01000307">
    <property type="protein sequence ID" value="GME68026.1"/>
    <property type="molecule type" value="Genomic_DNA"/>
</dbReference>